<dbReference type="RefSeq" id="WP_024031157.1">
    <property type="nucleotide sequence ID" value="NZ_ALAN01000196.1"/>
</dbReference>
<proteinExistence type="predicted"/>
<feature type="domain" description="ABC transporter" evidence="5">
    <location>
        <begin position="11"/>
        <end position="242"/>
    </location>
</feature>
<keyword evidence="4" id="KW-1278">Translocase</keyword>
<dbReference type="EMBL" id="ALAN01000196">
    <property type="protein sequence ID" value="ETI65957.1"/>
    <property type="molecule type" value="Genomic_DNA"/>
</dbReference>
<dbReference type="Pfam" id="PF00005">
    <property type="entry name" value="ABC_tran"/>
    <property type="match status" value="1"/>
</dbReference>
<evidence type="ECO:0000256" key="4">
    <source>
        <dbReference type="ARBA" id="ARBA00022967"/>
    </source>
</evidence>
<dbReference type="InterPro" id="IPR003439">
    <property type="entry name" value="ABC_transporter-like_ATP-bd"/>
</dbReference>
<dbReference type="InterPro" id="IPR017871">
    <property type="entry name" value="ABC_transporter-like_CS"/>
</dbReference>
<dbReference type="GO" id="GO:0016887">
    <property type="term" value="F:ATP hydrolysis activity"/>
    <property type="evidence" value="ECO:0007669"/>
    <property type="project" value="InterPro"/>
</dbReference>
<evidence type="ECO:0000259" key="5">
    <source>
        <dbReference type="PROSITE" id="PS50893"/>
    </source>
</evidence>
<protein>
    <submittedName>
        <fullName evidence="6">ABC transporter</fullName>
    </submittedName>
</protein>
<dbReference type="CDD" id="cd03293">
    <property type="entry name" value="ABC_NrtD_SsuB_transporters"/>
    <property type="match status" value="1"/>
</dbReference>
<dbReference type="InterPro" id="IPR027417">
    <property type="entry name" value="P-loop_NTPase"/>
</dbReference>
<dbReference type="PROSITE" id="PS50893">
    <property type="entry name" value="ABC_TRANSPORTER_2"/>
    <property type="match status" value="1"/>
</dbReference>
<evidence type="ECO:0000256" key="2">
    <source>
        <dbReference type="ARBA" id="ARBA00022741"/>
    </source>
</evidence>
<keyword evidence="2" id="KW-0547">Nucleotide-binding</keyword>
<evidence type="ECO:0000256" key="3">
    <source>
        <dbReference type="ARBA" id="ARBA00022840"/>
    </source>
</evidence>
<dbReference type="PROSITE" id="PS00211">
    <property type="entry name" value="ABC_TRANSPORTER_1"/>
    <property type="match status" value="1"/>
</dbReference>
<dbReference type="InterPro" id="IPR050166">
    <property type="entry name" value="ABC_transporter_ATP-bind"/>
</dbReference>
<organism evidence="6 7">
    <name type="scientific">Neobacillus vireti LMG 21834</name>
    <dbReference type="NCBI Taxonomy" id="1131730"/>
    <lineage>
        <taxon>Bacteria</taxon>
        <taxon>Bacillati</taxon>
        <taxon>Bacillota</taxon>
        <taxon>Bacilli</taxon>
        <taxon>Bacillales</taxon>
        <taxon>Bacillaceae</taxon>
        <taxon>Neobacillus</taxon>
    </lineage>
</organism>
<dbReference type="PANTHER" id="PTHR42788:SF13">
    <property type="entry name" value="ALIPHATIC SULFONATES IMPORT ATP-BINDING PROTEIN SSUB"/>
    <property type="match status" value="1"/>
</dbReference>
<reference evidence="6 7" key="1">
    <citation type="journal article" date="2014" name="Environ. Microbiol.">
        <title>The nitrate-ammonifying and nosZ-carrying bacterium Bacillus vireti is a potent source and sink for nitric and nitrous oxide under high nitrate conditions.</title>
        <authorList>
            <person name="Mania D."/>
            <person name="Heylen K."/>
            <person name="van Spanning R.J."/>
            <person name="Frostegard A."/>
        </authorList>
    </citation>
    <scope>NUCLEOTIDE SEQUENCE [LARGE SCALE GENOMIC DNA]</scope>
    <source>
        <strain evidence="6 7">LMG 21834</strain>
    </source>
</reference>
<gene>
    <name evidence="6" type="ORF">BAVI_25020</name>
</gene>
<dbReference type="InterPro" id="IPR003593">
    <property type="entry name" value="AAA+_ATPase"/>
</dbReference>
<accession>A0AB94IFR9</accession>
<name>A0AB94IFR9_9BACI</name>
<sequence>MTTDTMTKPLIEIEHIGKTYQTRNGEVPAVKDLHFNVHDGEFVSLLGPSGCGKSTLLMIISGLVKQTQGRVRVKGKEVNEPRTDVGIIFQKPLLLVWRTILDNIMLQAEIRKLPLNEYRVKAKELLRLVGLEGFENKYPKELSGGMQQRVAICRALLHDPQILLMDEPFGALDALTRERMGSDIEHLWMKHKKTCFLITHDIEEAVMLSDRVLILSNRPCEVKKEIKIDLPRPRHWSLRETQKFGEYTHQIRDVFTEMGVLARN</sequence>
<dbReference type="GO" id="GO:0005524">
    <property type="term" value="F:ATP binding"/>
    <property type="evidence" value="ECO:0007669"/>
    <property type="project" value="UniProtKB-KW"/>
</dbReference>
<keyword evidence="7" id="KW-1185">Reference proteome</keyword>
<evidence type="ECO:0000313" key="7">
    <source>
        <dbReference type="Proteomes" id="UP000018877"/>
    </source>
</evidence>
<dbReference type="PANTHER" id="PTHR42788">
    <property type="entry name" value="TAURINE IMPORT ATP-BINDING PROTEIN-RELATED"/>
    <property type="match status" value="1"/>
</dbReference>
<dbReference type="AlphaFoldDB" id="A0AB94IFR9"/>
<comment type="caution">
    <text evidence="6">The sequence shown here is derived from an EMBL/GenBank/DDBJ whole genome shotgun (WGS) entry which is preliminary data.</text>
</comment>
<keyword evidence="1" id="KW-0813">Transport</keyword>
<evidence type="ECO:0000313" key="6">
    <source>
        <dbReference type="EMBL" id="ETI65957.1"/>
    </source>
</evidence>
<dbReference type="Gene3D" id="3.40.50.300">
    <property type="entry name" value="P-loop containing nucleotide triphosphate hydrolases"/>
    <property type="match status" value="1"/>
</dbReference>
<dbReference type="SUPFAM" id="SSF52540">
    <property type="entry name" value="P-loop containing nucleoside triphosphate hydrolases"/>
    <property type="match status" value="1"/>
</dbReference>
<evidence type="ECO:0000256" key="1">
    <source>
        <dbReference type="ARBA" id="ARBA00022448"/>
    </source>
</evidence>
<keyword evidence="3" id="KW-0067">ATP-binding</keyword>
<dbReference type="SMART" id="SM00382">
    <property type="entry name" value="AAA"/>
    <property type="match status" value="1"/>
</dbReference>
<dbReference type="Proteomes" id="UP000018877">
    <property type="component" value="Unassembled WGS sequence"/>
</dbReference>